<name>I5C765_9BACT</name>
<evidence type="ECO:0000259" key="1">
    <source>
        <dbReference type="Pfam" id="PF16656"/>
    </source>
</evidence>
<reference evidence="2 3" key="1">
    <citation type="submission" date="2012-05" db="EMBL/GenBank/DDBJ databases">
        <title>Genome sequence of Nitritalea halalkaliphila LW7.</title>
        <authorList>
            <person name="Jangir P.K."/>
            <person name="Singh A."/>
            <person name="Shivaji S."/>
            <person name="Sharma R."/>
        </authorList>
    </citation>
    <scope>NUCLEOTIDE SEQUENCE [LARGE SCALE GENOMIC DNA]</scope>
    <source>
        <strain evidence="2 3">LW7</strain>
    </source>
</reference>
<feature type="domain" description="Purple acid phosphatase N-terminal" evidence="1">
    <location>
        <begin position="26"/>
        <end position="127"/>
    </location>
</feature>
<dbReference type="Gene3D" id="2.60.40.380">
    <property type="entry name" value="Purple acid phosphatase-like, N-terminal"/>
    <property type="match status" value="1"/>
</dbReference>
<dbReference type="GO" id="GO:0003993">
    <property type="term" value="F:acid phosphatase activity"/>
    <property type="evidence" value="ECO:0007669"/>
    <property type="project" value="InterPro"/>
</dbReference>
<dbReference type="EMBL" id="AJYA01000013">
    <property type="protein sequence ID" value="EIM77667.1"/>
    <property type="molecule type" value="Genomic_DNA"/>
</dbReference>
<comment type="caution">
    <text evidence="2">The sequence shown here is derived from an EMBL/GenBank/DDBJ whole genome shotgun (WGS) entry which is preliminary data.</text>
</comment>
<dbReference type="Pfam" id="PF16656">
    <property type="entry name" value="Pur_ac_phosph_N"/>
    <property type="match status" value="1"/>
</dbReference>
<dbReference type="STRING" id="1189621.A3SI_05739"/>
<dbReference type="Proteomes" id="UP000005551">
    <property type="component" value="Unassembled WGS sequence"/>
</dbReference>
<dbReference type="InterPro" id="IPR008963">
    <property type="entry name" value="Purple_acid_Pase-like_N"/>
</dbReference>
<proteinExistence type="predicted"/>
<protein>
    <submittedName>
        <fullName evidence="2">Phosphatase</fullName>
    </submittedName>
</protein>
<sequence length="170" mass="19455">MLSFLVLFGLSAFFSPAKNLEIRHARVIWVERPATEAIISWTTLHAQGKEARVLVDTKPGISAERFALAQKPLRQGAITMTSEDREFADLPRGFYHHAELKGLQPDTRYYFRIQVDGQLSEEYYFLTASQVDRPVAFMWGGDSRMGGDKPRYAGLRPHVDRQAMNRRIRA</sequence>
<organism evidence="2 3">
    <name type="scientific">Nitritalea halalkaliphila LW7</name>
    <dbReference type="NCBI Taxonomy" id="1189621"/>
    <lineage>
        <taxon>Bacteria</taxon>
        <taxon>Pseudomonadati</taxon>
        <taxon>Bacteroidota</taxon>
        <taxon>Cytophagia</taxon>
        <taxon>Cytophagales</taxon>
        <taxon>Cyclobacteriaceae</taxon>
        <taxon>Nitritalea</taxon>
    </lineage>
</organism>
<dbReference type="SUPFAM" id="SSF49363">
    <property type="entry name" value="Purple acid phosphatase, N-terminal domain"/>
    <property type="match status" value="1"/>
</dbReference>
<evidence type="ECO:0000313" key="3">
    <source>
        <dbReference type="Proteomes" id="UP000005551"/>
    </source>
</evidence>
<dbReference type="GO" id="GO:0046872">
    <property type="term" value="F:metal ion binding"/>
    <property type="evidence" value="ECO:0007669"/>
    <property type="project" value="InterPro"/>
</dbReference>
<dbReference type="InterPro" id="IPR015914">
    <property type="entry name" value="PAPs_N"/>
</dbReference>
<accession>I5C765</accession>
<keyword evidence="3" id="KW-1185">Reference proteome</keyword>
<gene>
    <name evidence="2" type="ORF">A3SI_05739</name>
</gene>
<evidence type="ECO:0000313" key="2">
    <source>
        <dbReference type="EMBL" id="EIM77667.1"/>
    </source>
</evidence>
<dbReference type="AlphaFoldDB" id="I5C765"/>